<feature type="transmembrane region" description="Helical" evidence="8">
    <location>
        <begin position="417"/>
        <end position="437"/>
    </location>
</feature>
<dbReference type="InterPro" id="IPR020846">
    <property type="entry name" value="MFS_dom"/>
</dbReference>
<feature type="transmembrane region" description="Helical" evidence="8">
    <location>
        <begin position="65"/>
        <end position="84"/>
    </location>
</feature>
<comment type="subcellular location">
    <subcellularLocation>
        <location evidence="1">Cell membrane</location>
        <topology evidence="1">Multi-pass membrane protein</topology>
    </subcellularLocation>
</comment>
<evidence type="ECO:0000259" key="9">
    <source>
        <dbReference type="PROSITE" id="PS50850"/>
    </source>
</evidence>
<dbReference type="InterPro" id="IPR036259">
    <property type="entry name" value="MFS_trans_sf"/>
</dbReference>
<dbReference type="PANTHER" id="PTHR42718:SF9">
    <property type="entry name" value="MAJOR FACILITATOR SUPERFAMILY MULTIDRUG TRANSPORTER MFSC"/>
    <property type="match status" value="1"/>
</dbReference>
<evidence type="ECO:0000256" key="6">
    <source>
        <dbReference type="ARBA" id="ARBA00022989"/>
    </source>
</evidence>
<feature type="transmembrane region" description="Helical" evidence="8">
    <location>
        <begin position="214"/>
        <end position="231"/>
    </location>
</feature>
<keyword evidence="5 8" id="KW-0812">Transmembrane</keyword>
<dbReference type="Gene3D" id="1.20.1250.20">
    <property type="entry name" value="MFS general substrate transporter like domains"/>
    <property type="match status" value="1"/>
</dbReference>
<dbReference type="PRINTS" id="PR01036">
    <property type="entry name" value="TCRTETB"/>
</dbReference>
<keyword evidence="4" id="KW-1003">Cell membrane</keyword>
<keyword evidence="11" id="KW-1185">Reference proteome</keyword>
<dbReference type="PANTHER" id="PTHR42718">
    <property type="entry name" value="MAJOR FACILITATOR SUPERFAMILY MULTIDRUG TRANSPORTER MFSC"/>
    <property type="match status" value="1"/>
</dbReference>
<organism evidence="10 11">
    <name type="scientific">Kutzneria albida DSM 43870</name>
    <dbReference type="NCBI Taxonomy" id="1449976"/>
    <lineage>
        <taxon>Bacteria</taxon>
        <taxon>Bacillati</taxon>
        <taxon>Actinomycetota</taxon>
        <taxon>Actinomycetes</taxon>
        <taxon>Pseudonocardiales</taxon>
        <taxon>Pseudonocardiaceae</taxon>
        <taxon>Kutzneria</taxon>
    </lineage>
</organism>
<dbReference type="OrthoDB" id="9812221at2"/>
<feature type="transmembrane region" description="Helical" evidence="8">
    <location>
        <begin position="93"/>
        <end position="110"/>
    </location>
</feature>
<dbReference type="PATRIC" id="fig|1449976.3.peg.1407"/>
<feature type="transmembrane region" description="Helical" evidence="8">
    <location>
        <begin position="181"/>
        <end position="202"/>
    </location>
</feature>
<feature type="transmembrane region" description="Helical" evidence="8">
    <location>
        <begin position="283"/>
        <end position="305"/>
    </location>
</feature>
<feature type="transmembrane region" description="Helical" evidence="8">
    <location>
        <begin position="25"/>
        <end position="45"/>
    </location>
</feature>
<evidence type="ECO:0000313" key="10">
    <source>
        <dbReference type="EMBL" id="AHH94774.1"/>
    </source>
</evidence>
<dbReference type="STRING" id="1449976.KALB_1401"/>
<evidence type="ECO:0000256" key="5">
    <source>
        <dbReference type="ARBA" id="ARBA00022692"/>
    </source>
</evidence>
<dbReference type="CDD" id="cd17503">
    <property type="entry name" value="MFS_LmrB_MDR_like"/>
    <property type="match status" value="1"/>
</dbReference>
<evidence type="ECO:0000256" key="1">
    <source>
        <dbReference type="ARBA" id="ARBA00004651"/>
    </source>
</evidence>
<dbReference type="GO" id="GO:0005886">
    <property type="term" value="C:plasma membrane"/>
    <property type="evidence" value="ECO:0007669"/>
    <property type="project" value="UniProtKB-SubCell"/>
</dbReference>
<dbReference type="Gene3D" id="1.20.1720.10">
    <property type="entry name" value="Multidrug resistance protein D"/>
    <property type="match status" value="1"/>
</dbReference>
<feature type="transmembrane region" description="Helical" evidence="8">
    <location>
        <begin position="122"/>
        <end position="143"/>
    </location>
</feature>
<dbReference type="EMBL" id="CP007155">
    <property type="protein sequence ID" value="AHH94774.1"/>
    <property type="molecule type" value="Genomic_DNA"/>
</dbReference>
<dbReference type="NCBIfam" id="TIGR00711">
    <property type="entry name" value="efflux_EmrB"/>
    <property type="match status" value="1"/>
</dbReference>
<dbReference type="KEGG" id="kal:KALB_1401"/>
<evidence type="ECO:0000256" key="4">
    <source>
        <dbReference type="ARBA" id="ARBA00022475"/>
    </source>
</evidence>
<keyword evidence="6 8" id="KW-1133">Transmembrane helix</keyword>
<keyword evidence="7 8" id="KW-0472">Membrane</keyword>
<keyword evidence="3" id="KW-0813">Transport</keyword>
<dbReference type="AlphaFoldDB" id="W5W9A6"/>
<feature type="transmembrane region" description="Helical" evidence="8">
    <location>
        <begin position="243"/>
        <end position="263"/>
    </location>
</feature>
<dbReference type="eggNOG" id="COG2814">
    <property type="taxonomic scope" value="Bacteria"/>
</dbReference>
<dbReference type="InterPro" id="IPR004638">
    <property type="entry name" value="EmrB-like"/>
</dbReference>
<dbReference type="PROSITE" id="PS50850">
    <property type="entry name" value="MFS"/>
    <property type="match status" value="1"/>
</dbReference>
<protein>
    <submittedName>
        <fullName evidence="10">Drug resistance transporter, EmrB/QacA subfamily</fullName>
    </submittedName>
</protein>
<accession>W5W9A6</accession>
<feature type="domain" description="Major facilitator superfamily (MFS) profile" evidence="9">
    <location>
        <begin position="27"/>
        <end position="475"/>
    </location>
</feature>
<feature type="transmembrane region" description="Helical" evidence="8">
    <location>
        <begin position="317"/>
        <end position="335"/>
    </location>
</feature>
<evidence type="ECO:0000256" key="2">
    <source>
        <dbReference type="ARBA" id="ARBA00008537"/>
    </source>
</evidence>
<dbReference type="Proteomes" id="UP000019225">
    <property type="component" value="Chromosome"/>
</dbReference>
<feature type="transmembrane region" description="Helical" evidence="8">
    <location>
        <begin position="347"/>
        <end position="365"/>
    </location>
</feature>
<sequence>MFCCYNQTFCQGVPAVPARRLSPKIVVSVVFVAAMFLNILDTTIINVALPTISAQFGVAPTETGTIVVGYLLSLAMVIPASGWLGDRLGTKRVFLFALAVFTLASALSGLAQNLPQLVAFRILQGVGGGMLAPVGMAMLFRVFALHERMRAMRVLILPTAVAPALGPVLGGLLVDTLSWRWVFYVNVPIGIAAFVFGLLLLTEYREPTAGRFDLAGFLLSGSGFALLMYALTEGASQGWTSPVILATGLSGLVLLAVMVVVELRVPEPMLDLRLFADRMFRTINVMTLISTAAFLGVLFVFPLMYQDGIGASALDTGLNTFPEAVGVMLGTQVASRIYTRFGPRRHIAIALVNTAASMALLATIGPDSPRWVAMLIMFYLGVSISNQFNPGQTAAFATLPAHKTGGASTLFNSGRQAGAAIGVAVLGSVLAAVGTPAHAAGGTPDLTAYHVAFLVAAALSLAAAGYALLIRDKDAASTMTAAAQTAAEPVAA</sequence>
<dbReference type="Pfam" id="PF07690">
    <property type="entry name" value="MFS_1"/>
    <property type="match status" value="1"/>
</dbReference>
<dbReference type="GO" id="GO:0022857">
    <property type="term" value="F:transmembrane transporter activity"/>
    <property type="evidence" value="ECO:0007669"/>
    <property type="project" value="InterPro"/>
</dbReference>
<comment type="similarity">
    <text evidence="2">Belongs to the major facilitator superfamily. EmrB family.</text>
</comment>
<dbReference type="HOGENOM" id="CLU_000960_28_0_11"/>
<dbReference type="InterPro" id="IPR011701">
    <property type="entry name" value="MFS"/>
</dbReference>
<feature type="transmembrane region" description="Helical" evidence="8">
    <location>
        <begin position="449"/>
        <end position="469"/>
    </location>
</feature>
<evidence type="ECO:0000256" key="7">
    <source>
        <dbReference type="ARBA" id="ARBA00023136"/>
    </source>
</evidence>
<proteinExistence type="inferred from homology"/>
<dbReference type="SUPFAM" id="SSF103473">
    <property type="entry name" value="MFS general substrate transporter"/>
    <property type="match status" value="1"/>
</dbReference>
<evidence type="ECO:0000256" key="3">
    <source>
        <dbReference type="ARBA" id="ARBA00022448"/>
    </source>
</evidence>
<name>W5W9A6_9PSEU</name>
<feature type="transmembrane region" description="Helical" evidence="8">
    <location>
        <begin position="371"/>
        <end position="388"/>
    </location>
</feature>
<gene>
    <name evidence="10" type="ORF">KALB_1401</name>
</gene>
<evidence type="ECO:0000313" key="11">
    <source>
        <dbReference type="Proteomes" id="UP000019225"/>
    </source>
</evidence>
<reference evidence="10 11" key="1">
    <citation type="journal article" date="2014" name="BMC Genomics">
        <title>Complete genome sequence of producer of the glycopeptide antibiotic Aculeximycin Kutzneria albida DSM 43870T, a representative of minor genus of Pseudonocardiaceae.</title>
        <authorList>
            <person name="Rebets Y."/>
            <person name="Tokovenko B."/>
            <person name="Lushchyk I."/>
            <person name="Ruckert C."/>
            <person name="Zaburannyi N."/>
            <person name="Bechthold A."/>
            <person name="Kalinowski J."/>
            <person name="Luzhetskyy A."/>
        </authorList>
    </citation>
    <scope>NUCLEOTIDE SEQUENCE [LARGE SCALE GENOMIC DNA]</scope>
    <source>
        <strain evidence="10">DSM 43870</strain>
    </source>
</reference>
<feature type="transmembrane region" description="Helical" evidence="8">
    <location>
        <begin position="155"/>
        <end position="175"/>
    </location>
</feature>
<evidence type="ECO:0000256" key="8">
    <source>
        <dbReference type="SAM" id="Phobius"/>
    </source>
</evidence>